<dbReference type="AlphaFoldDB" id="A0A0B6Z152"/>
<gene>
    <name evidence="1" type="primary">ORF44814</name>
</gene>
<accession>A0A0B6Z152</accession>
<evidence type="ECO:0000313" key="1">
    <source>
        <dbReference type="EMBL" id="CEK62309.1"/>
    </source>
</evidence>
<feature type="non-terminal residue" evidence="1">
    <location>
        <position position="80"/>
    </location>
</feature>
<proteinExistence type="predicted"/>
<reference evidence="1" key="1">
    <citation type="submission" date="2014-12" db="EMBL/GenBank/DDBJ databases">
        <title>Insight into the proteome of Arion vulgaris.</title>
        <authorList>
            <person name="Aradska J."/>
            <person name="Bulat T."/>
            <person name="Smidak R."/>
            <person name="Sarate P."/>
            <person name="Gangsoo J."/>
            <person name="Sialana F."/>
            <person name="Bilban M."/>
            <person name="Lubec G."/>
        </authorList>
    </citation>
    <scope>NUCLEOTIDE SEQUENCE</scope>
    <source>
        <tissue evidence="1">Skin</tissue>
    </source>
</reference>
<organism evidence="1">
    <name type="scientific">Arion vulgaris</name>
    <dbReference type="NCBI Taxonomy" id="1028688"/>
    <lineage>
        <taxon>Eukaryota</taxon>
        <taxon>Metazoa</taxon>
        <taxon>Spiralia</taxon>
        <taxon>Lophotrochozoa</taxon>
        <taxon>Mollusca</taxon>
        <taxon>Gastropoda</taxon>
        <taxon>Heterobranchia</taxon>
        <taxon>Euthyneura</taxon>
        <taxon>Panpulmonata</taxon>
        <taxon>Eupulmonata</taxon>
        <taxon>Stylommatophora</taxon>
        <taxon>Helicina</taxon>
        <taxon>Arionoidea</taxon>
        <taxon>Arionidae</taxon>
        <taxon>Arion</taxon>
    </lineage>
</organism>
<feature type="non-terminal residue" evidence="1">
    <location>
        <position position="1"/>
    </location>
</feature>
<dbReference type="EMBL" id="HACG01015444">
    <property type="protein sequence ID" value="CEK62309.1"/>
    <property type="molecule type" value="Transcribed_RNA"/>
</dbReference>
<name>A0A0B6Z152_9EUPU</name>
<protein>
    <submittedName>
        <fullName evidence="1">Uncharacterized protein</fullName>
    </submittedName>
</protein>
<sequence>SAAQWLKNERKTRYGMEKQLTCVDKYEELYRMMKYKRKQLKHFEKAIYKFKYPVAQFANILSSLMPDYRDLIFMAMENNK</sequence>